<dbReference type="InterPro" id="IPR050194">
    <property type="entry name" value="Glycosyltransferase_grp1"/>
</dbReference>
<sequence length="412" mass="43829">MRIGFVTQWFPPETGTVVPSAIAEGLRGAGHDVEVLTGFPNYPTGRVMDGYRVRPYQRETTPSGITVHRAPLWPNHDSRAVARMANYLSFAAGASAVARTRVPRPDVWLVYSSPATAVLPVVRLLRRHRAPYFLLVQDLWPDSVTGSGFVGGAAGAAVENALTRFCDATYRHAGGIGVISPGMRRVLVDRGVPDRLVHDTPNWISDDHLLPDVTPGAGLRAELGLSAGRTWMYAGNLGELQGLDALVEAFARRPEAQLVLVGDGVARGRLEALAARLGATNIRFAGSVATSEVGRWIAASDVQVVSLQDTPLLRVTMPSKVQTALAAARPVLVHAAGDAASVVTDGQCGWAANPGDAAALDSAIGAGLRSPESELEAMGRRSRGLYEEHYSPRVGPHRLARALESAVAGQRR</sequence>
<dbReference type="STRING" id="748909.SAMN05192575_1011006"/>
<dbReference type="RefSeq" id="WP_091195054.1">
    <property type="nucleotide sequence ID" value="NZ_FOKC01000001.1"/>
</dbReference>
<evidence type="ECO:0000313" key="4">
    <source>
        <dbReference type="EMBL" id="PKH37929.1"/>
    </source>
</evidence>
<evidence type="ECO:0000313" key="6">
    <source>
        <dbReference type="Proteomes" id="UP000199113"/>
    </source>
</evidence>
<dbReference type="OrthoDB" id="9808602at2"/>
<dbReference type="CDD" id="cd03794">
    <property type="entry name" value="GT4_WbuB-like"/>
    <property type="match status" value="1"/>
</dbReference>
<dbReference type="Gene3D" id="3.40.50.2000">
    <property type="entry name" value="Glycogen Phosphorylase B"/>
    <property type="match status" value="2"/>
</dbReference>
<keyword evidence="7" id="KW-1185">Reference proteome</keyword>
<name>A0A1I0WHI3_9ACTN</name>
<accession>A0A1I0WHI3</accession>
<dbReference type="Pfam" id="PF13692">
    <property type="entry name" value="Glyco_trans_1_4"/>
    <property type="match status" value="1"/>
</dbReference>
<keyword evidence="1" id="KW-0328">Glycosyltransferase</keyword>
<feature type="domain" description="Glycosyltransferase subfamily 4-like N-terminal" evidence="3">
    <location>
        <begin position="20"/>
        <end position="203"/>
    </location>
</feature>
<gene>
    <name evidence="4" type="ORF">CXG46_21340</name>
    <name evidence="5" type="ORF">SAMN05192575_1011006</name>
</gene>
<evidence type="ECO:0000256" key="1">
    <source>
        <dbReference type="ARBA" id="ARBA00022676"/>
    </source>
</evidence>
<dbReference type="PANTHER" id="PTHR45947">
    <property type="entry name" value="SULFOQUINOVOSYL TRANSFERASE SQD2"/>
    <property type="match status" value="1"/>
</dbReference>
<dbReference type="GO" id="GO:0016758">
    <property type="term" value="F:hexosyltransferase activity"/>
    <property type="evidence" value="ECO:0007669"/>
    <property type="project" value="TreeGrafter"/>
</dbReference>
<dbReference type="Proteomes" id="UP000233565">
    <property type="component" value="Unassembled WGS sequence"/>
</dbReference>
<dbReference type="EMBL" id="FOKC01000001">
    <property type="protein sequence ID" value="SFA88024.1"/>
    <property type="molecule type" value="Genomic_DNA"/>
</dbReference>
<protein>
    <submittedName>
        <fullName evidence="4">Glycosyltransferase WbuB</fullName>
    </submittedName>
    <submittedName>
        <fullName evidence="5">Glycosyltransferase involved in cell wall bisynthesis</fullName>
    </submittedName>
</protein>
<organism evidence="5 6">
    <name type="scientific">Nocardioides alpinus</name>
    <dbReference type="NCBI Taxonomy" id="748909"/>
    <lineage>
        <taxon>Bacteria</taxon>
        <taxon>Bacillati</taxon>
        <taxon>Actinomycetota</taxon>
        <taxon>Actinomycetes</taxon>
        <taxon>Propionibacteriales</taxon>
        <taxon>Nocardioidaceae</taxon>
        <taxon>Nocardioides</taxon>
    </lineage>
</organism>
<dbReference type="GO" id="GO:1901137">
    <property type="term" value="P:carbohydrate derivative biosynthetic process"/>
    <property type="evidence" value="ECO:0007669"/>
    <property type="project" value="UniProtKB-ARBA"/>
</dbReference>
<dbReference type="AlphaFoldDB" id="A0A1I0WHI3"/>
<evidence type="ECO:0000256" key="2">
    <source>
        <dbReference type="ARBA" id="ARBA00022679"/>
    </source>
</evidence>
<evidence type="ECO:0000259" key="3">
    <source>
        <dbReference type="Pfam" id="PF13579"/>
    </source>
</evidence>
<evidence type="ECO:0000313" key="7">
    <source>
        <dbReference type="Proteomes" id="UP000233565"/>
    </source>
</evidence>
<reference evidence="4 7" key="2">
    <citation type="submission" date="2017-12" db="EMBL/GenBank/DDBJ databases">
        <title>Pharmacopeia of the Arctic Ocean.</title>
        <authorList>
            <person name="Collins E."/>
            <person name="Ducluzeau A.-L."/>
        </authorList>
    </citation>
    <scope>NUCLEOTIDE SEQUENCE [LARGE SCALE GENOMIC DNA]</scope>
    <source>
        <strain evidence="4 7">DSM 23325</strain>
    </source>
</reference>
<dbReference type="SUPFAM" id="SSF53756">
    <property type="entry name" value="UDP-Glycosyltransferase/glycogen phosphorylase"/>
    <property type="match status" value="1"/>
</dbReference>
<proteinExistence type="predicted"/>
<reference evidence="5" key="1">
    <citation type="submission" date="2016-10" db="EMBL/GenBank/DDBJ databases">
        <authorList>
            <person name="de Groot N.N."/>
        </authorList>
    </citation>
    <scope>NUCLEOTIDE SEQUENCE [LARGE SCALE GENOMIC DNA]</scope>
    <source>
        <strain evidence="5">CGMCC 1.10697</strain>
    </source>
</reference>
<dbReference type="EMBL" id="PJBV01000035">
    <property type="protein sequence ID" value="PKH37929.1"/>
    <property type="molecule type" value="Genomic_DNA"/>
</dbReference>
<dbReference type="Pfam" id="PF13579">
    <property type="entry name" value="Glyco_trans_4_4"/>
    <property type="match status" value="1"/>
</dbReference>
<dbReference type="InterPro" id="IPR028098">
    <property type="entry name" value="Glyco_trans_4-like_N"/>
</dbReference>
<keyword evidence="2 5" id="KW-0808">Transferase</keyword>
<dbReference type="Proteomes" id="UP000199113">
    <property type="component" value="Unassembled WGS sequence"/>
</dbReference>
<evidence type="ECO:0000313" key="5">
    <source>
        <dbReference type="EMBL" id="SFA88024.1"/>
    </source>
</evidence>
<dbReference type="PANTHER" id="PTHR45947:SF3">
    <property type="entry name" value="SULFOQUINOVOSYL TRANSFERASE SQD2"/>
    <property type="match status" value="1"/>
</dbReference>